<sequence>MSEATLSAGLLLAAFVAGIAGMGWLALSMPVHAQQAWGEALSSRTARVLRCLGASSLFAALLLCLAVDHASMASLVWVMTLAASALVVAFALSSRPTWLRALAPWVRSRHRA</sequence>
<accession>A0ABM8DDD9</accession>
<keyword evidence="1" id="KW-0472">Membrane</keyword>
<keyword evidence="1" id="KW-0812">Transmembrane</keyword>
<reference evidence="2 3" key="1">
    <citation type="journal article" date="2023" name="Int. J. Syst. Evol. Microbiol.">
        <title>Physiological and genomic analyses of cobalamin (vitamin B12)-auxotrophy of Lysobacter auxotrophicus sp. nov., a methionine-auxotrophic chitinolytic bacterium isolated from chitin-treated soil.</title>
        <authorList>
            <person name="Saito A."/>
            <person name="Dohra H."/>
            <person name="Hamada M."/>
            <person name="Moriuchi R."/>
            <person name="Kotsuchibashi Y."/>
            <person name="Mori K."/>
        </authorList>
    </citation>
    <scope>NUCLEOTIDE SEQUENCE [LARGE SCALE GENOMIC DNA]</scope>
    <source>
        <strain evidence="2 3">5-21a</strain>
    </source>
</reference>
<organism evidence="2 3">
    <name type="scientific">Lysobacter auxotrophicus</name>
    <dbReference type="NCBI Taxonomy" id="2992573"/>
    <lineage>
        <taxon>Bacteria</taxon>
        <taxon>Pseudomonadati</taxon>
        <taxon>Pseudomonadota</taxon>
        <taxon>Gammaproteobacteria</taxon>
        <taxon>Lysobacterales</taxon>
        <taxon>Lysobacteraceae</taxon>
        <taxon>Lysobacter</taxon>
    </lineage>
</organism>
<dbReference type="RefSeq" id="WP_281781946.1">
    <property type="nucleotide sequence ID" value="NZ_AP027041.1"/>
</dbReference>
<feature type="transmembrane region" description="Helical" evidence="1">
    <location>
        <begin position="48"/>
        <end position="68"/>
    </location>
</feature>
<feature type="transmembrane region" description="Helical" evidence="1">
    <location>
        <begin position="6"/>
        <end position="27"/>
    </location>
</feature>
<evidence type="ECO:0000313" key="2">
    <source>
        <dbReference type="EMBL" id="BDU16569.1"/>
    </source>
</evidence>
<dbReference type="Proteomes" id="UP001317822">
    <property type="component" value="Chromosome"/>
</dbReference>
<feature type="transmembrane region" description="Helical" evidence="1">
    <location>
        <begin position="74"/>
        <end position="92"/>
    </location>
</feature>
<keyword evidence="3" id="KW-1185">Reference proteome</keyword>
<evidence type="ECO:0000256" key="1">
    <source>
        <dbReference type="SAM" id="Phobius"/>
    </source>
</evidence>
<evidence type="ECO:0000313" key="3">
    <source>
        <dbReference type="Proteomes" id="UP001317822"/>
    </source>
</evidence>
<dbReference type="Pfam" id="PF11804">
    <property type="entry name" value="DUF3325"/>
    <property type="match status" value="1"/>
</dbReference>
<dbReference type="InterPro" id="IPR021762">
    <property type="entry name" value="DUF3325"/>
</dbReference>
<name>A0ABM8DDD9_9GAMM</name>
<protein>
    <submittedName>
        <fullName evidence="2">DUF3325 domain-containing protein</fullName>
    </submittedName>
</protein>
<proteinExistence type="predicted"/>
<gene>
    <name evidence="2" type="ORF">LA521A_17700</name>
</gene>
<keyword evidence="1" id="KW-1133">Transmembrane helix</keyword>
<dbReference type="EMBL" id="AP027041">
    <property type="protein sequence ID" value="BDU16569.1"/>
    <property type="molecule type" value="Genomic_DNA"/>
</dbReference>